<feature type="binding site" evidence="8">
    <location>
        <position position="64"/>
    </location>
    <ligand>
        <name>Fe cation</name>
        <dbReference type="ChEBI" id="CHEBI:24875"/>
        <label>2</label>
    </ligand>
</feature>
<dbReference type="PANTHER" id="PTHR11237">
    <property type="entry name" value="COENZYME Q10 BIOSYNTHESIS PROTEIN 7"/>
    <property type="match status" value="1"/>
</dbReference>
<dbReference type="InterPro" id="IPR011566">
    <property type="entry name" value="Ubq_synth_Coq7"/>
</dbReference>
<evidence type="ECO:0000256" key="8">
    <source>
        <dbReference type="HAMAP-Rule" id="MF_01658"/>
    </source>
</evidence>
<evidence type="ECO:0000256" key="7">
    <source>
        <dbReference type="ARBA" id="ARBA00023136"/>
    </source>
</evidence>
<keyword evidence="4 8" id="KW-0560">Oxidoreductase</keyword>
<keyword evidence="10" id="KW-1185">Reference proteome</keyword>
<evidence type="ECO:0000256" key="4">
    <source>
        <dbReference type="ARBA" id="ARBA00023002"/>
    </source>
</evidence>
<feature type="binding site" evidence="8">
    <location>
        <position position="152"/>
    </location>
    <ligand>
        <name>Fe cation</name>
        <dbReference type="ChEBI" id="CHEBI:24875"/>
        <label>2</label>
    </ligand>
</feature>
<feature type="binding site" evidence="8">
    <location>
        <position position="67"/>
    </location>
    <ligand>
        <name>Fe cation</name>
        <dbReference type="ChEBI" id="CHEBI:24875"/>
        <label>1</label>
    </ligand>
</feature>
<dbReference type="RefSeq" id="WP_343165768.1">
    <property type="nucleotide sequence ID" value="NZ_JBHRSV010000010.1"/>
</dbReference>
<comment type="caution">
    <text evidence="9">The sequence shown here is derived from an EMBL/GenBank/DDBJ whole genome shotgun (WGS) entry which is preliminary data.</text>
</comment>
<feature type="binding site" evidence="8">
    <location>
        <position position="149"/>
    </location>
    <ligand>
        <name>Fe cation</name>
        <dbReference type="ChEBI" id="CHEBI:24875"/>
        <label>2</label>
    </ligand>
</feature>
<keyword evidence="3 8" id="KW-0479">Metal-binding</keyword>
<sequence length="188" mass="20377">MSRAKRPPLPGSRSSREAVKAMVRVDHAGEYGAVTIYQGQRAVFDRIPSKGRVAAQLKQMEADEQHHLDAFDALIAARESRPTLMMPLWQIAGRALGIGTALMGEKAAHACTEAVEDVIERHYAGQVEALETMGETGLAAQFAQFREEEIAHRDTALHEGARDAVGYPVLSAAIKTGCRTAIAICKQV</sequence>
<keyword evidence="7 8" id="KW-0472">Membrane</keyword>
<comment type="similarity">
    <text evidence="8">Belongs to the COQ7 family.</text>
</comment>
<evidence type="ECO:0000313" key="10">
    <source>
        <dbReference type="Proteomes" id="UP001595379"/>
    </source>
</evidence>
<feature type="binding site" evidence="8">
    <location>
        <position position="30"/>
    </location>
    <ligand>
        <name>Fe cation</name>
        <dbReference type="ChEBI" id="CHEBI:24875"/>
        <label>1</label>
    </ligand>
</feature>
<feature type="binding site" evidence="8">
    <location>
        <position position="116"/>
    </location>
    <ligand>
        <name>Fe cation</name>
        <dbReference type="ChEBI" id="CHEBI:24875"/>
        <label>2</label>
    </ligand>
</feature>
<feature type="binding site" evidence="8">
    <location>
        <position position="64"/>
    </location>
    <ligand>
        <name>Fe cation</name>
        <dbReference type="ChEBI" id="CHEBI:24875"/>
        <label>1</label>
    </ligand>
</feature>
<keyword evidence="6 8" id="KW-0503">Monooxygenase</keyword>
<comment type="subcellular location">
    <subcellularLocation>
        <location evidence="8">Cell membrane</location>
        <topology evidence="8">Peripheral membrane protein</topology>
    </subcellularLocation>
</comment>
<proteinExistence type="inferred from homology"/>
<comment type="function">
    <text evidence="8">Catalyzes the hydroxylation of 2-nonaprenyl-3-methyl-6-methoxy-1,4-benzoquinol during ubiquinone biosynthesis.</text>
</comment>
<dbReference type="Proteomes" id="UP001595379">
    <property type="component" value="Unassembled WGS sequence"/>
</dbReference>
<dbReference type="Pfam" id="PF03232">
    <property type="entry name" value="COQ7"/>
    <property type="match status" value="1"/>
</dbReference>
<comment type="cofactor">
    <cofactor evidence="8">
        <name>Fe cation</name>
        <dbReference type="ChEBI" id="CHEBI:24875"/>
    </cofactor>
    <text evidence="8">Binds 2 iron ions per subunit.</text>
</comment>
<reference evidence="10" key="1">
    <citation type="journal article" date="2019" name="Int. J. Syst. Evol. Microbiol.">
        <title>The Global Catalogue of Microorganisms (GCM) 10K type strain sequencing project: providing services to taxonomists for standard genome sequencing and annotation.</title>
        <authorList>
            <consortium name="The Broad Institute Genomics Platform"/>
            <consortium name="The Broad Institute Genome Sequencing Center for Infectious Disease"/>
            <person name="Wu L."/>
            <person name="Ma J."/>
        </authorList>
    </citation>
    <scope>NUCLEOTIDE SEQUENCE [LARGE SCALE GENOMIC DNA]</scope>
    <source>
        <strain evidence="10">KCTC 52487</strain>
    </source>
</reference>
<name>A0ABV6ZWH7_9PROT</name>
<protein>
    <recommendedName>
        <fullName evidence="8">3-demethoxyubiquinol 3-hydroxylase</fullName>
        <shortName evidence="8">DMQ hydroxylase</shortName>
        <ecNumber evidence="8">1.14.99.60</ecNumber>
    </recommendedName>
    <alternativeName>
        <fullName evidence="8">2-nonaprenyl-3-methyl-6-methoxy-1,4-benzoquinol hydroxylase</fullName>
    </alternativeName>
</protein>
<comment type="pathway">
    <text evidence="1 8">Cofactor biosynthesis; ubiquinone biosynthesis.</text>
</comment>
<dbReference type="InterPro" id="IPR009078">
    <property type="entry name" value="Ferritin-like_SF"/>
</dbReference>
<keyword evidence="8" id="KW-1003">Cell membrane</keyword>
<dbReference type="SUPFAM" id="SSF47240">
    <property type="entry name" value="Ferritin-like"/>
    <property type="match status" value="1"/>
</dbReference>
<keyword evidence="5 8" id="KW-0408">Iron</keyword>
<evidence type="ECO:0000313" key="9">
    <source>
        <dbReference type="EMBL" id="MFC2925835.1"/>
    </source>
</evidence>
<dbReference type="PANTHER" id="PTHR11237:SF4">
    <property type="entry name" value="5-DEMETHOXYUBIQUINONE HYDROXYLASE, MITOCHONDRIAL"/>
    <property type="match status" value="1"/>
</dbReference>
<evidence type="ECO:0000256" key="2">
    <source>
        <dbReference type="ARBA" id="ARBA00022688"/>
    </source>
</evidence>
<dbReference type="InterPro" id="IPR012347">
    <property type="entry name" value="Ferritin-like"/>
</dbReference>
<evidence type="ECO:0000256" key="5">
    <source>
        <dbReference type="ARBA" id="ARBA00023004"/>
    </source>
</evidence>
<accession>A0ABV6ZWH7</accession>
<dbReference type="EC" id="1.14.99.60" evidence="8"/>
<evidence type="ECO:0000256" key="1">
    <source>
        <dbReference type="ARBA" id="ARBA00004749"/>
    </source>
</evidence>
<organism evidence="9 10">
    <name type="scientific">Hyphobacterium vulgare</name>
    <dbReference type="NCBI Taxonomy" id="1736751"/>
    <lineage>
        <taxon>Bacteria</taxon>
        <taxon>Pseudomonadati</taxon>
        <taxon>Pseudomonadota</taxon>
        <taxon>Alphaproteobacteria</taxon>
        <taxon>Maricaulales</taxon>
        <taxon>Maricaulaceae</taxon>
        <taxon>Hyphobacterium</taxon>
    </lineage>
</organism>
<dbReference type="HAMAP" id="MF_01658">
    <property type="entry name" value="COQ7"/>
    <property type="match status" value="1"/>
</dbReference>
<dbReference type="CDD" id="cd01042">
    <property type="entry name" value="DMQH"/>
    <property type="match status" value="1"/>
</dbReference>
<evidence type="ECO:0000256" key="3">
    <source>
        <dbReference type="ARBA" id="ARBA00022723"/>
    </source>
</evidence>
<comment type="catalytic activity">
    <reaction evidence="8">
        <text>a 5-methoxy-2-methyl-3-(all-trans-polyprenyl)benzene-1,4-diol + AH2 + O2 = a 3-demethylubiquinol + A + H2O</text>
        <dbReference type="Rhea" id="RHEA:50908"/>
        <dbReference type="Rhea" id="RHEA-COMP:10859"/>
        <dbReference type="Rhea" id="RHEA-COMP:10914"/>
        <dbReference type="ChEBI" id="CHEBI:13193"/>
        <dbReference type="ChEBI" id="CHEBI:15377"/>
        <dbReference type="ChEBI" id="CHEBI:15379"/>
        <dbReference type="ChEBI" id="CHEBI:17499"/>
        <dbReference type="ChEBI" id="CHEBI:84167"/>
        <dbReference type="ChEBI" id="CHEBI:84422"/>
        <dbReference type="EC" id="1.14.99.60"/>
    </reaction>
</comment>
<dbReference type="EMBL" id="JBHRSV010000010">
    <property type="protein sequence ID" value="MFC2925835.1"/>
    <property type="molecule type" value="Genomic_DNA"/>
</dbReference>
<gene>
    <name evidence="8" type="primary">coq7</name>
    <name evidence="9" type="ORF">ACFOOR_06925</name>
</gene>
<feature type="binding site" evidence="8">
    <location>
        <position position="149"/>
    </location>
    <ligand>
        <name>Fe cation</name>
        <dbReference type="ChEBI" id="CHEBI:24875"/>
        <label>1</label>
    </ligand>
</feature>
<dbReference type="Gene3D" id="1.20.1260.10">
    <property type="match status" value="1"/>
</dbReference>
<keyword evidence="2 8" id="KW-0831">Ubiquinone biosynthesis</keyword>
<evidence type="ECO:0000256" key="6">
    <source>
        <dbReference type="ARBA" id="ARBA00023033"/>
    </source>
</evidence>